<comment type="caution">
    <text evidence="23">The sequence shown here is derived from an EMBL/GenBank/DDBJ whole genome shotgun (WGS) entry which is preliminary data.</text>
</comment>
<dbReference type="Gene3D" id="2.70.150.10">
    <property type="entry name" value="Calcium-transporting ATPase, cytoplasmic transduction domain A"/>
    <property type="match status" value="1"/>
</dbReference>
<evidence type="ECO:0000256" key="1">
    <source>
        <dbReference type="ARBA" id="ARBA00001946"/>
    </source>
</evidence>
<evidence type="ECO:0000256" key="16">
    <source>
        <dbReference type="PIRSR" id="PIRSR606539-1"/>
    </source>
</evidence>
<feature type="domain" description="P-type ATPase N-terminal" evidence="21">
    <location>
        <begin position="90"/>
        <end position="147"/>
    </location>
</feature>
<keyword evidence="10 18" id="KW-0460">Magnesium</keyword>
<feature type="binding site" evidence="17">
    <location>
        <position position="984"/>
    </location>
    <ligand>
        <name>ATP</name>
        <dbReference type="ChEBI" id="CHEBI:30616"/>
    </ligand>
</feature>
<dbReference type="InterPro" id="IPR006539">
    <property type="entry name" value="P-type_ATPase_IV"/>
</dbReference>
<dbReference type="GO" id="GO:0140326">
    <property type="term" value="F:ATPase-coupled intramembrane lipid transporter activity"/>
    <property type="evidence" value="ECO:0007669"/>
    <property type="project" value="UniProtKB-EC"/>
</dbReference>
<dbReference type="InterPro" id="IPR001757">
    <property type="entry name" value="P_typ_ATPase"/>
</dbReference>
<feature type="transmembrane region" description="Helical" evidence="19">
    <location>
        <begin position="346"/>
        <end position="367"/>
    </location>
</feature>
<evidence type="ECO:0000256" key="9">
    <source>
        <dbReference type="ARBA" id="ARBA00022840"/>
    </source>
</evidence>
<evidence type="ECO:0000313" key="24">
    <source>
        <dbReference type="Proteomes" id="UP000829720"/>
    </source>
</evidence>
<dbReference type="Gene3D" id="3.40.1110.10">
    <property type="entry name" value="Calcium-transporting ATPase, cytoplasmic domain N"/>
    <property type="match status" value="1"/>
</dbReference>
<evidence type="ECO:0000256" key="3">
    <source>
        <dbReference type="ARBA" id="ARBA00004586"/>
    </source>
</evidence>
<protein>
    <recommendedName>
        <fullName evidence="19">Phospholipid-transporting ATPase</fullName>
        <ecNumber evidence="19">7.6.2.1</ecNumber>
    </recommendedName>
</protein>
<dbReference type="EMBL" id="JAERUA010000018">
    <property type="protein sequence ID" value="KAI1887335.1"/>
    <property type="molecule type" value="Genomic_DNA"/>
</dbReference>
<accession>A0A8T3CXI5</accession>
<dbReference type="SUPFAM" id="SSF81660">
    <property type="entry name" value="Metal cation-transporting ATPase, ATP-binding domain N"/>
    <property type="match status" value="1"/>
</dbReference>
<dbReference type="PRINTS" id="PR00119">
    <property type="entry name" value="CATATPASE"/>
</dbReference>
<evidence type="ECO:0000256" key="14">
    <source>
        <dbReference type="ARBA" id="ARBA00034036"/>
    </source>
</evidence>
<dbReference type="Gene3D" id="3.40.50.1000">
    <property type="entry name" value="HAD superfamily/HAD-like"/>
    <property type="match status" value="1"/>
</dbReference>
<sequence length="1341" mass="149720">MVYISLDSTAGGQCAEQHGTQGGAMERLRRAQHRWRRLLRSDSGRGWYTPPAALPTKSGSGPPDPAAHKIPGKRRTVIARHGPYQSDYHSISKGYQGNCIRTTKYTLISFIPMNLFEQFHRAANLYFLFLVVLNWVPVVEAFQKEITMIPLVVVLTVIAFKDALEDYRRYCFDKKINNLVTKVYSGKQQRYVDQRWRDVRVGDFVRLSCNEIIPADMVLLYSSEPDGVCHIETANLDGETNLKQRQVVQGLAEQDFEVTPEKFTSRIECESPNNDLSRFRGFMEHSNKVRVGLHNENLLLRSCTIRNTETVIGIVVYAGHETKAMKNNGGLRYKRSKLERRLNMDVLWSVVLLFTMCLTAAIGHGLWLSGLKDPPFMIPDDTSPALAGFYMFFTMIIVLQVLIPISLYVSIEIVKLGQIYFIQHDIDFYNERLNSTVQCRALNITEDLGQIQHLFSDKTGTLTENKMVFRRCTIAGVEYPHEDNARRLELYGDQDWDDGSLPVGSRKSRSSMRSLSCHSAVSLHSLPHCDPEAGRQGDPQDTPSPRHTAFSSRMEKEVLPDPLLLLKLNRLNSQELPALDEGDDASLELTYIVDFFLALAVCNTVVVSAPQQPRHTLQVPEVPRTPLKSLEDVKLLFQRFGIPRFATLSPSGAETSPDCDSPSSFARRFFGRTPPPQPSPAGTDTQREEPDVMVGGSWWGRAAVGGAEPAEAGPVYEAESPDEAALVHAARAYGCTLRARASGQLVTELPGVGRLHVPLLHVLPFDSARKRMSVVVRHPLTGRVVVYTKGADSVIMDLLASPKGKAETPEKHRDIQGETQRHLDEYGREGLRTLCIAKKVLEEEEYETWLKRHVFAETSIENREELLMESAHSLENGLTLLGATGIVDRLQEDETAVNIACACKLLRPCDHLLTANCSSKEACEVLLADLKAVIEASGAGLGQASEAGFTLVIDGRTLDWALQEDLEEAFLDLTRQCRAVICCRSTPLQKSQVVRLVRDSLKVTTLAIGDGANDVSMIQVADVGVGISGQEGMQAVMSSDFAVSRFKHLRKLLLVHGHWCYTRLANMTLYFFYKNVAYVNLLFWYQFYCGFSGATMTNYWVLIFFNLLFTSAPPIIYGVLDKDVSADTLTQLPELYRAGQNSEAYLPSMFWVTMLDALYQSLICFFIPYLAYAGSDISVFSFGTPINTSALFIILLHQVIESHTLTLLHGAVLLGSALLYFAFTLVFSVTCVTCNSPANPLGIETRFMSDPVFYCVCVLTTLLALLPRILYRCVRNSICPSDIVKASHLDKLTTEERRVRIQSWREGREHVGPLLTTAVTDPALTGAHYTECNPDTDSVLS</sequence>
<feature type="binding site" evidence="17">
    <location>
        <position position="457"/>
    </location>
    <ligand>
        <name>ATP</name>
        <dbReference type="ChEBI" id="CHEBI:30616"/>
    </ligand>
</feature>
<keyword evidence="13 19" id="KW-0472">Membrane</keyword>
<feature type="transmembrane region" description="Helical" evidence="19">
    <location>
        <begin position="1085"/>
        <end position="1109"/>
    </location>
</feature>
<keyword evidence="7 17" id="KW-0547">Nucleotide-binding</keyword>
<dbReference type="SUPFAM" id="SSF81653">
    <property type="entry name" value="Calcium ATPase, transduction domain A"/>
    <property type="match status" value="1"/>
</dbReference>
<dbReference type="NCBIfam" id="TIGR01652">
    <property type="entry name" value="ATPase-Plipid"/>
    <property type="match status" value="2"/>
</dbReference>
<evidence type="ECO:0000256" key="13">
    <source>
        <dbReference type="ARBA" id="ARBA00023136"/>
    </source>
</evidence>
<dbReference type="InterPro" id="IPR018303">
    <property type="entry name" value="ATPase_P-typ_P_site"/>
</dbReference>
<keyword evidence="6 18" id="KW-0479">Metal-binding</keyword>
<keyword evidence="12 19" id="KW-1133">Transmembrane helix</keyword>
<feature type="transmembrane region" description="Helical" evidence="19">
    <location>
        <begin position="387"/>
        <end position="409"/>
    </location>
</feature>
<evidence type="ECO:0000259" key="22">
    <source>
        <dbReference type="Pfam" id="PF16212"/>
    </source>
</evidence>
<evidence type="ECO:0000259" key="21">
    <source>
        <dbReference type="Pfam" id="PF16209"/>
    </source>
</evidence>
<dbReference type="InterPro" id="IPR023299">
    <property type="entry name" value="ATPase_P-typ_cyto_dom_N"/>
</dbReference>
<dbReference type="FunFam" id="3.40.1110.10:FF:000009">
    <property type="entry name" value="Phospholipid-transporting ATPase"/>
    <property type="match status" value="1"/>
</dbReference>
<dbReference type="Proteomes" id="UP000829720">
    <property type="component" value="Unassembled WGS sequence"/>
</dbReference>
<dbReference type="InterPro" id="IPR008250">
    <property type="entry name" value="ATPase_P-typ_transduc_dom_A_sf"/>
</dbReference>
<feature type="binding site" evidence="17">
    <location>
        <position position="990"/>
    </location>
    <ligand>
        <name>ATP</name>
        <dbReference type="ChEBI" id="CHEBI:30616"/>
    </ligand>
</feature>
<comment type="catalytic activity">
    <reaction evidence="14 19">
        <text>ATP + H2O + phospholipidSide 1 = ADP + phosphate + phospholipidSide 2.</text>
        <dbReference type="EC" id="7.6.2.1"/>
    </reaction>
</comment>
<dbReference type="FunFam" id="2.70.150.10:FF:000022">
    <property type="entry name" value="Phospholipid-transporting ATPase"/>
    <property type="match status" value="1"/>
</dbReference>
<feature type="compositionally biased region" description="Polar residues" evidence="20">
    <location>
        <begin position="539"/>
        <end position="551"/>
    </location>
</feature>
<feature type="binding site" evidence="17">
    <location>
        <position position="1013"/>
    </location>
    <ligand>
        <name>ATP</name>
        <dbReference type="ChEBI" id="CHEBI:30616"/>
    </ligand>
</feature>
<keyword evidence="11 19" id="KW-1278">Translocase</keyword>
<feature type="active site" description="4-aspartylphosphate intermediate" evidence="16">
    <location>
        <position position="457"/>
    </location>
</feature>
<evidence type="ECO:0000256" key="12">
    <source>
        <dbReference type="ARBA" id="ARBA00022989"/>
    </source>
</evidence>
<dbReference type="OrthoDB" id="377733at2759"/>
<dbReference type="GO" id="GO:0000287">
    <property type="term" value="F:magnesium ion binding"/>
    <property type="evidence" value="ECO:0007669"/>
    <property type="project" value="UniProtKB-UniRule"/>
</dbReference>
<dbReference type="InterPro" id="IPR032631">
    <property type="entry name" value="P-type_ATPase_N"/>
</dbReference>
<feature type="binding site" evidence="18">
    <location>
        <position position="459"/>
    </location>
    <ligand>
        <name>Mg(2+)</name>
        <dbReference type="ChEBI" id="CHEBI:18420"/>
    </ligand>
</feature>
<dbReference type="Pfam" id="PF13246">
    <property type="entry name" value="Cation_ATPase"/>
    <property type="match status" value="1"/>
</dbReference>
<organism evidence="23 24">
    <name type="scientific">Albula goreensis</name>
    <dbReference type="NCBI Taxonomy" id="1534307"/>
    <lineage>
        <taxon>Eukaryota</taxon>
        <taxon>Metazoa</taxon>
        <taxon>Chordata</taxon>
        <taxon>Craniata</taxon>
        <taxon>Vertebrata</taxon>
        <taxon>Euteleostomi</taxon>
        <taxon>Actinopterygii</taxon>
        <taxon>Neopterygii</taxon>
        <taxon>Teleostei</taxon>
        <taxon>Albuliformes</taxon>
        <taxon>Albulidae</taxon>
        <taxon>Albula</taxon>
    </lineage>
</organism>
<comment type="cofactor">
    <cofactor evidence="1 18">
        <name>Mg(2+)</name>
        <dbReference type="ChEBI" id="CHEBI:18420"/>
    </cofactor>
</comment>
<dbReference type="PANTHER" id="PTHR24092:SF84">
    <property type="entry name" value="PHOSPHOLIPID-TRANSPORTING ATPASE VD"/>
    <property type="match status" value="1"/>
</dbReference>
<dbReference type="InterPro" id="IPR023298">
    <property type="entry name" value="ATPase_P-typ_TM_dom_sf"/>
</dbReference>
<feature type="region of interest" description="Disordered" evidence="20">
    <location>
        <begin position="651"/>
        <end position="691"/>
    </location>
</feature>
<keyword evidence="8" id="KW-0256">Endoplasmic reticulum</keyword>
<evidence type="ECO:0000256" key="7">
    <source>
        <dbReference type="ARBA" id="ARBA00022741"/>
    </source>
</evidence>
<gene>
    <name evidence="23" type="ORF">AGOR_G00189250</name>
</gene>
<comment type="catalytic activity">
    <reaction evidence="15">
        <text>a beta-D-glucosyl-(1&lt;-&gt;1')-N-acylsphing-4-enine(out) + ATP + H2O = a beta-D-glucosyl-(1&lt;-&gt;1')-N-acylsphing-4-enine(in) + ADP + phosphate + H(+)</text>
        <dbReference type="Rhea" id="RHEA:66036"/>
        <dbReference type="ChEBI" id="CHEBI:15377"/>
        <dbReference type="ChEBI" id="CHEBI:15378"/>
        <dbReference type="ChEBI" id="CHEBI:22801"/>
        <dbReference type="ChEBI" id="CHEBI:30616"/>
        <dbReference type="ChEBI" id="CHEBI:43474"/>
        <dbReference type="ChEBI" id="CHEBI:456216"/>
    </reaction>
    <physiologicalReaction direction="left-to-right" evidence="15">
        <dbReference type="Rhea" id="RHEA:66037"/>
    </physiologicalReaction>
</comment>
<evidence type="ECO:0000256" key="10">
    <source>
        <dbReference type="ARBA" id="ARBA00022842"/>
    </source>
</evidence>
<dbReference type="SUPFAM" id="SSF56784">
    <property type="entry name" value="HAD-like"/>
    <property type="match status" value="1"/>
</dbReference>
<feature type="binding site" evidence="18">
    <location>
        <position position="1014"/>
    </location>
    <ligand>
        <name>Mg(2+)</name>
        <dbReference type="ChEBI" id="CHEBI:18420"/>
    </ligand>
</feature>
<keyword evidence="24" id="KW-1185">Reference proteome</keyword>
<dbReference type="CDD" id="cd02073">
    <property type="entry name" value="P-type_ATPase_APLT_Dnf-like"/>
    <property type="match status" value="1"/>
</dbReference>
<feature type="binding site" evidence="17">
    <location>
        <position position="459"/>
    </location>
    <ligand>
        <name>ATP</name>
        <dbReference type="ChEBI" id="CHEBI:30616"/>
    </ligand>
</feature>
<dbReference type="GO" id="GO:0005789">
    <property type="term" value="C:endoplasmic reticulum membrane"/>
    <property type="evidence" value="ECO:0007669"/>
    <property type="project" value="UniProtKB-SubCell"/>
</dbReference>
<evidence type="ECO:0000256" key="11">
    <source>
        <dbReference type="ARBA" id="ARBA00022967"/>
    </source>
</evidence>
<dbReference type="Pfam" id="PF16209">
    <property type="entry name" value="PhoLip_ATPase_N"/>
    <property type="match status" value="1"/>
</dbReference>
<feature type="binding site" evidence="17">
    <location>
        <position position="723"/>
    </location>
    <ligand>
        <name>ATP</name>
        <dbReference type="ChEBI" id="CHEBI:30616"/>
    </ligand>
</feature>
<proteinExistence type="inferred from homology"/>
<dbReference type="SUPFAM" id="SSF81665">
    <property type="entry name" value="Calcium ATPase, transmembrane domain M"/>
    <property type="match status" value="1"/>
</dbReference>
<dbReference type="InterPro" id="IPR023214">
    <property type="entry name" value="HAD_sf"/>
</dbReference>
<dbReference type="InterPro" id="IPR032630">
    <property type="entry name" value="P_typ_ATPase_c"/>
</dbReference>
<feature type="domain" description="P-type ATPase C-terminal" evidence="22">
    <location>
        <begin position="1036"/>
        <end position="1280"/>
    </location>
</feature>
<feature type="binding site" evidence="17">
    <location>
        <position position="458"/>
    </location>
    <ligand>
        <name>ATP</name>
        <dbReference type="ChEBI" id="CHEBI:30616"/>
    </ligand>
</feature>
<comment type="similarity">
    <text evidence="4 19">Belongs to the cation transport ATPase (P-type) (TC 3.A.3) family. Type IV subfamily.</text>
</comment>
<name>A0A8T3CXI5_9TELE</name>
<feature type="transmembrane region" description="Helical" evidence="19">
    <location>
        <begin position="1177"/>
        <end position="1196"/>
    </location>
</feature>
<keyword evidence="9 17" id="KW-0067">ATP-binding</keyword>
<evidence type="ECO:0000256" key="18">
    <source>
        <dbReference type="PIRSR" id="PIRSR606539-3"/>
    </source>
</evidence>
<dbReference type="NCBIfam" id="TIGR01494">
    <property type="entry name" value="ATPase_P-type"/>
    <property type="match status" value="1"/>
</dbReference>
<dbReference type="InterPro" id="IPR036412">
    <property type="entry name" value="HAD-like_sf"/>
</dbReference>
<feature type="binding site" evidence="18">
    <location>
        <position position="457"/>
    </location>
    <ligand>
        <name>Mg(2+)</name>
        <dbReference type="ChEBI" id="CHEBI:18420"/>
    </ligand>
</feature>
<keyword evidence="5 19" id="KW-0812">Transmembrane</keyword>
<feature type="region of interest" description="Disordered" evidence="20">
    <location>
        <begin position="528"/>
        <end position="553"/>
    </location>
</feature>
<dbReference type="PANTHER" id="PTHR24092">
    <property type="entry name" value="PROBABLE PHOSPHOLIPID-TRANSPORTING ATPASE"/>
    <property type="match status" value="1"/>
</dbReference>
<evidence type="ECO:0000256" key="17">
    <source>
        <dbReference type="PIRSR" id="PIRSR606539-2"/>
    </source>
</evidence>
<evidence type="ECO:0000256" key="6">
    <source>
        <dbReference type="ARBA" id="ARBA00022723"/>
    </source>
</evidence>
<dbReference type="GO" id="GO:0005886">
    <property type="term" value="C:plasma membrane"/>
    <property type="evidence" value="ECO:0007669"/>
    <property type="project" value="TreeGrafter"/>
</dbReference>
<feature type="transmembrane region" description="Helical" evidence="19">
    <location>
        <begin position="1208"/>
        <end position="1231"/>
    </location>
</feature>
<evidence type="ECO:0000256" key="2">
    <source>
        <dbReference type="ARBA" id="ARBA00004127"/>
    </source>
</evidence>
<evidence type="ECO:0000256" key="8">
    <source>
        <dbReference type="ARBA" id="ARBA00022824"/>
    </source>
</evidence>
<feature type="transmembrane region" description="Helical" evidence="19">
    <location>
        <begin position="1251"/>
        <end position="1271"/>
    </location>
</feature>
<feature type="binding site" evidence="18">
    <location>
        <position position="1010"/>
    </location>
    <ligand>
        <name>Mg(2+)</name>
        <dbReference type="ChEBI" id="CHEBI:18420"/>
    </ligand>
</feature>
<dbReference type="GO" id="GO:0045332">
    <property type="term" value="P:phospholipid translocation"/>
    <property type="evidence" value="ECO:0007669"/>
    <property type="project" value="TreeGrafter"/>
</dbReference>
<evidence type="ECO:0000256" key="15">
    <source>
        <dbReference type="ARBA" id="ARBA00050913"/>
    </source>
</evidence>
<reference evidence="23" key="1">
    <citation type="submission" date="2021-01" db="EMBL/GenBank/DDBJ databases">
        <authorList>
            <person name="Zahm M."/>
            <person name="Roques C."/>
            <person name="Cabau C."/>
            <person name="Klopp C."/>
            <person name="Donnadieu C."/>
            <person name="Jouanno E."/>
            <person name="Lampietro C."/>
            <person name="Louis A."/>
            <person name="Herpin A."/>
            <person name="Echchiki A."/>
            <person name="Berthelot C."/>
            <person name="Parey E."/>
            <person name="Roest-Crollius H."/>
            <person name="Braasch I."/>
            <person name="Postlethwait J."/>
            <person name="Bobe J."/>
            <person name="Montfort J."/>
            <person name="Bouchez O."/>
            <person name="Begum T."/>
            <person name="Mejri S."/>
            <person name="Adams A."/>
            <person name="Chen W.-J."/>
            <person name="Guiguen Y."/>
        </authorList>
    </citation>
    <scope>NUCLEOTIDE SEQUENCE</scope>
    <source>
        <tissue evidence="23">Blood</tissue>
    </source>
</reference>
<evidence type="ECO:0000256" key="20">
    <source>
        <dbReference type="SAM" id="MobiDB-lite"/>
    </source>
</evidence>
<feature type="binding site" evidence="17">
    <location>
        <position position="765"/>
    </location>
    <ligand>
        <name>ATP</name>
        <dbReference type="ChEBI" id="CHEBI:30616"/>
    </ligand>
</feature>
<evidence type="ECO:0000313" key="23">
    <source>
        <dbReference type="EMBL" id="KAI1887335.1"/>
    </source>
</evidence>
<dbReference type="EC" id="7.6.2.1" evidence="19"/>
<feature type="binding site" evidence="17">
    <location>
        <position position="789"/>
    </location>
    <ligand>
        <name>ATP</name>
        <dbReference type="ChEBI" id="CHEBI:30616"/>
    </ligand>
</feature>
<comment type="subcellular location">
    <subcellularLocation>
        <location evidence="2">Endomembrane system</location>
        <topology evidence="2">Multi-pass membrane protein</topology>
    </subcellularLocation>
    <subcellularLocation>
        <location evidence="3">Endoplasmic reticulum membrane</location>
    </subcellularLocation>
    <subcellularLocation>
        <location evidence="19">Membrane</location>
        <topology evidence="19">Multi-pass membrane protein</topology>
    </subcellularLocation>
</comment>
<dbReference type="Pfam" id="PF16212">
    <property type="entry name" value="PhoLip_ATPase_C"/>
    <property type="match status" value="1"/>
</dbReference>
<evidence type="ECO:0000256" key="4">
    <source>
        <dbReference type="ARBA" id="ARBA00008109"/>
    </source>
</evidence>
<feature type="transmembrane region" description="Helical" evidence="19">
    <location>
        <begin position="1150"/>
        <end position="1171"/>
    </location>
</feature>
<feature type="binding site" evidence="17">
    <location>
        <position position="832"/>
    </location>
    <ligand>
        <name>ATP</name>
        <dbReference type="ChEBI" id="CHEBI:30616"/>
    </ligand>
</feature>
<dbReference type="PROSITE" id="PS00154">
    <property type="entry name" value="ATPASE_E1_E2"/>
    <property type="match status" value="1"/>
</dbReference>
<feature type="binding site" evidence="17">
    <location>
        <position position="1014"/>
    </location>
    <ligand>
        <name>ATP</name>
        <dbReference type="ChEBI" id="CHEBI:30616"/>
    </ligand>
</feature>
<dbReference type="GO" id="GO:0016887">
    <property type="term" value="F:ATP hydrolysis activity"/>
    <property type="evidence" value="ECO:0007669"/>
    <property type="project" value="InterPro"/>
</dbReference>
<feature type="region of interest" description="Disordered" evidence="20">
    <location>
        <begin position="46"/>
        <end position="69"/>
    </location>
</feature>
<evidence type="ECO:0000256" key="19">
    <source>
        <dbReference type="RuleBase" id="RU362033"/>
    </source>
</evidence>
<evidence type="ECO:0000256" key="5">
    <source>
        <dbReference type="ARBA" id="ARBA00022692"/>
    </source>
</evidence>
<dbReference type="GO" id="GO:0005524">
    <property type="term" value="F:ATP binding"/>
    <property type="evidence" value="ECO:0007669"/>
    <property type="project" value="UniProtKB-UniRule"/>
</dbReference>